<feature type="signal peptide" evidence="1">
    <location>
        <begin position="1"/>
        <end position="41"/>
    </location>
</feature>
<feature type="chain" id="PRO_5041718074" evidence="1">
    <location>
        <begin position="42"/>
        <end position="376"/>
    </location>
</feature>
<sequence>MKPQENAHCYHSPLRFSTLFLRFQLLFSLALFLLLPSPCHSQSLYTSFGDFACNSVSSSSTRCLSASVELKLDSNSSSISDSFSYYYNTQGQKIDLGTTVKFEANILKAKSRLYLVKDSKFIYNKYEVFTPGLGCAMTRTNSDCPGDVYVLCCLGGKRGTGAFCLKEAESPGMNLRRAYQVYRITLSTSILLTVQVKVTRNGKTRELTLTESATSASLPSFGMDAFMMYQLSMQHQELEKKFSMCSNNYVMLRLMQTGAINNNALSSNNLLLVEKLSNFITDQYSYQIKASCDAEYGDQTKTHDYMDHIKDQFYNAQELYGIKNVLRNKLNVPLTETITFGNSDTSGDQNGLDYLEVDVTSPVLSINLLIKNIYDL</sequence>
<evidence type="ECO:0000313" key="2">
    <source>
        <dbReference type="EMBL" id="KAG2393002.1"/>
    </source>
</evidence>
<gene>
    <name evidence="2" type="ORF">C9374_009579</name>
</gene>
<evidence type="ECO:0000313" key="3">
    <source>
        <dbReference type="Proteomes" id="UP000816034"/>
    </source>
</evidence>
<dbReference type="RefSeq" id="XP_044554896.1">
    <property type="nucleotide sequence ID" value="XM_044699781.1"/>
</dbReference>
<evidence type="ECO:0000256" key="1">
    <source>
        <dbReference type="SAM" id="SignalP"/>
    </source>
</evidence>
<protein>
    <submittedName>
        <fullName evidence="2">Uncharacterized protein</fullName>
    </submittedName>
</protein>
<proteinExistence type="predicted"/>
<dbReference type="EMBL" id="PYSW02000003">
    <property type="protein sequence ID" value="KAG2393002.1"/>
    <property type="molecule type" value="Genomic_DNA"/>
</dbReference>
<comment type="caution">
    <text evidence="2">The sequence shown here is derived from an EMBL/GenBank/DDBJ whole genome shotgun (WGS) entry which is preliminary data.</text>
</comment>
<name>A0AA88H4Z2_NAELO</name>
<accession>A0AA88H4Z2</accession>
<keyword evidence="3" id="KW-1185">Reference proteome</keyword>
<dbReference type="GeneID" id="68102033"/>
<dbReference type="AlphaFoldDB" id="A0AA88H4Z2"/>
<organism evidence="2 3">
    <name type="scientific">Naegleria lovaniensis</name>
    <name type="common">Amoeba</name>
    <dbReference type="NCBI Taxonomy" id="51637"/>
    <lineage>
        <taxon>Eukaryota</taxon>
        <taxon>Discoba</taxon>
        <taxon>Heterolobosea</taxon>
        <taxon>Tetramitia</taxon>
        <taxon>Eutetramitia</taxon>
        <taxon>Vahlkampfiidae</taxon>
        <taxon>Naegleria</taxon>
    </lineage>
</organism>
<keyword evidence="1" id="KW-0732">Signal</keyword>
<reference evidence="2 3" key="1">
    <citation type="journal article" date="2018" name="BMC Genomics">
        <title>The genome of Naegleria lovaniensis, the basis for a comparative approach to unravel pathogenicity factors of the human pathogenic amoeba N. fowleri.</title>
        <authorList>
            <person name="Liechti N."/>
            <person name="Schurch N."/>
            <person name="Bruggmann R."/>
            <person name="Wittwer M."/>
        </authorList>
    </citation>
    <scope>NUCLEOTIDE SEQUENCE [LARGE SCALE GENOMIC DNA]</scope>
    <source>
        <strain evidence="2 3">ATCC 30569</strain>
    </source>
</reference>
<dbReference type="Proteomes" id="UP000816034">
    <property type="component" value="Unassembled WGS sequence"/>
</dbReference>